<dbReference type="STRING" id="137591.AO080_01735"/>
<evidence type="ECO:0000313" key="7">
    <source>
        <dbReference type="Proteomes" id="UP000320012"/>
    </source>
</evidence>
<dbReference type="EMBL" id="JWHU01000018">
    <property type="protein sequence ID" value="KIU20577.1"/>
    <property type="molecule type" value="Genomic_DNA"/>
</dbReference>
<dbReference type="Pfam" id="PF03551">
    <property type="entry name" value="PadR"/>
    <property type="match status" value="1"/>
</dbReference>
<evidence type="ECO:0000313" key="5">
    <source>
        <dbReference type="Proteomes" id="UP000032287"/>
    </source>
</evidence>
<accession>A0A0D1LZJ9</accession>
<feature type="domain" description="Transcription regulator PadR N-terminal" evidence="1">
    <location>
        <begin position="14"/>
        <end position="82"/>
    </location>
</feature>
<dbReference type="InterPro" id="IPR036390">
    <property type="entry name" value="WH_DNA-bd_sf"/>
</dbReference>
<dbReference type="Proteomes" id="UP000032287">
    <property type="component" value="Unassembled WGS sequence"/>
</dbReference>
<evidence type="ECO:0000313" key="3">
    <source>
        <dbReference type="EMBL" id="KIU21206.1"/>
    </source>
</evidence>
<dbReference type="SUPFAM" id="SSF46785">
    <property type="entry name" value="Winged helix' DNA-binding domain"/>
    <property type="match status" value="1"/>
</dbReference>
<dbReference type="InterPro" id="IPR036388">
    <property type="entry name" value="WH-like_DNA-bd_sf"/>
</dbReference>
<proteinExistence type="predicted"/>
<evidence type="ECO:0000313" key="2">
    <source>
        <dbReference type="EMBL" id="KIU20577.1"/>
    </source>
</evidence>
<organism evidence="3 6">
    <name type="scientific">Weissella cibaria</name>
    <dbReference type="NCBI Taxonomy" id="137591"/>
    <lineage>
        <taxon>Bacteria</taxon>
        <taxon>Bacillati</taxon>
        <taxon>Bacillota</taxon>
        <taxon>Bacilli</taxon>
        <taxon>Lactobacillales</taxon>
        <taxon>Lactobacillaceae</taxon>
        <taxon>Weissella</taxon>
    </lineage>
</organism>
<protein>
    <submittedName>
        <fullName evidence="4">PadR family transcriptional regulator</fullName>
    </submittedName>
    <submittedName>
        <fullName evidence="3">Transcriptional regulator, Acidobacterial, PadR-family</fullName>
    </submittedName>
</protein>
<dbReference type="Proteomes" id="UP000032289">
    <property type="component" value="Unassembled WGS sequence"/>
</dbReference>
<dbReference type="Gene3D" id="1.10.10.10">
    <property type="entry name" value="Winged helix-like DNA-binding domain superfamily/Winged helix DNA-binding domain"/>
    <property type="match status" value="1"/>
</dbReference>
<name>A0A0D1LZJ9_9LACO</name>
<dbReference type="InterPro" id="IPR005149">
    <property type="entry name" value="Tscrpt_reg_PadR_N"/>
</dbReference>
<comment type="caution">
    <text evidence="3">The sequence shown here is derived from an EMBL/GenBank/DDBJ whole genome shotgun (WGS) entry which is preliminary data.</text>
</comment>
<evidence type="ECO:0000259" key="1">
    <source>
        <dbReference type="Pfam" id="PF03551"/>
    </source>
</evidence>
<dbReference type="PANTHER" id="PTHR33169">
    <property type="entry name" value="PADR-FAMILY TRANSCRIPTIONAL REGULATOR"/>
    <property type="match status" value="1"/>
</dbReference>
<sequence length="110" mass="12808">MAMQLSSDLMDGLVLSLLSSEDLYGYALTKQVQERFSVSESTMYPVLRRLKAKGWVTTYDEPFEGRNRRYYRISDDGRAEMTRVQEEWRVFSHNVNDLMMPAEGEKVDGK</sequence>
<dbReference type="eggNOG" id="COG1695">
    <property type="taxonomic scope" value="Bacteria"/>
</dbReference>
<dbReference type="EMBL" id="JWHT01000052">
    <property type="protein sequence ID" value="KIU21206.1"/>
    <property type="molecule type" value="Genomic_DNA"/>
</dbReference>
<dbReference type="RefSeq" id="WP_043708619.1">
    <property type="nucleotide sequence ID" value="NZ_CP041193.1"/>
</dbReference>
<gene>
    <name evidence="3" type="ORF">ab3b_02037</name>
    <name evidence="4" type="ORF">FO435_00415</name>
    <name evidence="2" type="ORF">QX99_01148</name>
</gene>
<dbReference type="PANTHER" id="PTHR33169:SF14">
    <property type="entry name" value="TRANSCRIPTIONAL REGULATOR RV3488"/>
    <property type="match status" value="1"/>
</dbReference>
<evidence type="ECO:0000313" key="4">
    <source>
        <dbReference type="EMBL" id="TVV26480.1"/>
    </source>
</evidence>
<reference evidence="4 7" key="2">
    <citation type="submission" date="2019-07" db="EMBL/GenBank/DDBJ databases">
        <title>Genome sequence of Weissella cibaria GK1.</title>
        <authorList>
            <person name="Choi H.-J."/>
        </authorList>
    </citation>
    <scope>NUCLEOTIDE SEQUENCE [LARGE SCALE GENOMIC DNA]</scope>
    <source>
        <strain evidence="4 7">GK1</strain>
    </source>
</reference>
<dbReference type="InterPro" id="IPR052509">
    <property type="entry name" value="Metal_resp_DNA-bind_regulator"/>
</dbReference>
<reference evidence="5 6" key="1">
    <citation type="journal article" date="2015" name="Microbiology (Mosc.)">
        <title>Genomics of the Weissella cibaria species with an examination of its metabolic traits.</title>
        <authorList>
            <person name="Lynch K.M."/>
            <person name="Lucid A."/>
            <person name="Arendt E.K."/>
            <person name="Sleator R.D."/>
            <person name="Lucey B."/>
            <person name="Coffey A."/>
        </authorList>
    </citation>
    <scope>NUCLEOTIDE SEQUENCE [LARGE SCALE GENOMIC DNA]</scope>
    <source>
        <strain evidence="3 6">AB3b</strain>
        <strain evidence="2 5">MG1</strain>
    </source>
</reference>
<keyword evidence="5" id="KW-1185">Reference proteome</keyword>
<dbReference type="PATRIC" id="fig|137591.24.peg.1977"/>
<dbReference type="AlphaFoldDB" id="A0A0D1LZJ9"/>
<dbReference type="Proteomes" id="UP000320012">
    <property type="component" value="Unassembled WGS sequence"/>
</dbReference>
<dbReference type="EMBL" id="VNHC01000002">
    <property type="protein sequence ID" value="TVV26480.1"/>
    <property type="molecule type" value="Genomic_DNA"/>
</dbReference>
<evidence type="ECO:0000313" key="6">
    <source>
        <dbReference type="Proteomes" id="UP000032289"/>
    </source>
</evidence>